<evidence type="ECO:0000256" key="2">
    <source>
        <dbReference type="ARBA" id="ARBA00008564"/>
    </source>
</evidence>
<evidence type="ECO:0000256" key="1">
    <source>
        <dbReference type="ARBA" id="ARBA00004651"/>
    </source>
</evidence>
<dbReference type="GO" id="GO:0043190">
    <property type="term" value="C:ATP-binding cassette (ABC) transporter complex"/>
    <property type="evidence" value="ECO:0007669"/>
    <property type="project" value="InterPro"/>
</dbReference>
<comment type="similarity">
    <text evidence="2">Belongs to the CbiQ family.</text>
</comment>
<proteinExistence type="inferred from homology"/>
<keyword evidence="3" id="KW-1003">Cell membrane</keyword>
<gene>
    <name evidence="8" type="primary">cbiQ</name>
    <name evidence="8" type="ORF">GO485_03315</name>
    <name evidence="9" type="ORF">IP92_01534</name>
</gene>
<evidence type="ECO:0000313" key="9">
    <source>
        <dbReference type="EMBL" id="TWI50305.1"/>
    </source>
</evidence>
<dbReference type="RefSeq" id="WP_145873920.1">
    <property type="nucleotide sequence ID" value="NZ_CP046904.1"/>
</dbReference>
<evidence type="ECO:0000256" key="3">
    <source>
        <dbReference type="ARBA" id="ARBA00022475"/>
    </source>
</evidence>
<dbReference type="EMBL" id="VLKW01000002">
    <property type="protein sequence ID" value="TWI50305.1"/>
    <property type="molecule type" value="Genomic_DNA"/>
</dbReference>
<dbReference type="PANTHER" id="PTHR43723">
    <property type="entry name" value="COBALT TRANSPORT PROTEIN CBIQ"/>
    <property type="match status" value="1"/>
</dbReference>
<evidence type="ECO:0000313" key="8">
    <source>
        <dbReference type="EMBL" id="QGZ38172.1"/>
    </source>
</evidence>
<keyword evidence="4 7" id="KW-0812">Transmembrane</keyword>
<keyword evidence="11" id="KW-1185">Reference proteome</keyword>
<dbReference type="OrthoDB" id="5396636at2"/>
<dbReference type="InterPro" id="IPR003339">
    <property type="entry name" value="ABC/ECF_trnsptr_transmembrane"/>
</dbReference>
<keyword evidence="6 7" id="KW-0472">Membrane</keyword>
<sequence length="244" mass="25784">MQIEAAAQASRWRDATPTAKALFALAGMTAAACARQPATLAALAGALALVTLLAARVPVRLYLAVLLPPLGFLAVSTLTMLVAVDFNGPHWNPAALPLASMTALRALAMLAALLALTLTTPLPQLLGLLRRLRVPEPLLDLMALCYRMLFVLRQAWDEGLAAQSARLGYSGTRVAWRSLGLLTARLAVQVWQRAAALDQAAQARGYAGTLSFLPAVYPQARRQNTCAAIAGTLLIIAVLAGERA</sequence>
<dbReference type="Proteomes" id="UP000437862">
    <property type="component" value="Chromosome"/>
</dbReference>
<comment type="subcellular location">
    <subcellularLocation>
        <location evidence="1">Cell membrane</location>
        <topology evidence="1">Multi-pass membrane protein</topology>
    </subcellularLocation>
</comment>
<feature type="transmembrane region" description="Helical" evidence="7">
    <location>
        <begin position="38"/>
        <end position="55"/>
    </location>
</feature>
<name>A0A562Q0T8_9BURK</name>
<feature type="transmembrane region" description="Helical" evidence="7">
    <location>
        <begin position="62"/>
        <end position="84"/>
    </location>
</feature>
<dbReference type="Pfam" id="PF02361">
    <property type="entry name" value="CbiQ"/>
    <property type="match status" value="1"/>
</dbReference>
<dbReference type="AlphaFoldDB" id="A0A562Q0T8"/>
<keyword evidence="5 7" id="KW-1133">Transmembrane helix</keyword>
<accession>A0A562Q0T8</accession>
<reference evidence="8 11" key="3">
    <citation type="submission" date="2019-12" db="EMBL/GenBank/DDBJ databases">
        <title>Draft Genome Sequences of Six Type Strains of the Genus Massilia.</title>
        <authorList>
            <person name="Miess H."/>
            <person name="Frediansyah A."/>
            <person name="Goeker M."/>
            <person name="Gross H."/>
        </authorList>
    </citation>
    <scope>NUCLEOTIDE SEQUENCE [LARGE SCALE GENOMIC DNA]</scope>
    <source>
        <strain evidence="8 11">DSM 26639</strain>
    </source>
</reference>
<dbReference type="GO" id="GO:0006824">
    <property type="term" value="P:cobalt ion transport"/>
    <property type="evidence" value="ECO:0007669"/>
    <property type="project" value="InterPro"/>
</dbReference>
<organism evidence="9 10">
    <name type="scientific">Pseudoduganella flava</name>
    <dbReference type="NCBI Taxonomy" id="871742"/>
    <lineage>
        <taxon>Bacteria</taxon>
        <taxon>Pseudomonadati</taxon>
        <taxon>Pseudomonadota</taxon>
        <taxon>Betaproteobacteria</taxon>
        <taxon>Burkholderiales</taxon>
        <taxon>Oxalobacteraceae</taxon>
        <taxon>Telluria group</taxon>
        <taxon>Pseudoduganella</taxon>
    </lineage>
</organism>
<protein>
    <submittedName>
        <fullName evidence="8">Cobalt ECF transporter T component CbiQ</fullName>
    </submittedName>
    <submittedName>
        <fullName evidence="9">Cobalt/nickel transport system permease protein</fullName>
    </submittedName>
</protein>
<dbReference type="InterPro" id="IPR012809">
    <property type="entry name" value="ECF_CbiQ"/>
</dbReference>
<reference evidence="9" key="2">
    <citation type="submission" date="2019-07" db="EMBL/GenBank/DDBJ databases">
        <authorList>
            <person name="Whitman W."/>
            <person name="Huntemann M."/>
            <person name="Clum A."/>
            <person name="Pillay M."/>
            <person name="Palaniappan K."/>
            <person name="Varghese N."/>
            <person name="Mikhailova N."/>
            <person name="Stamatis D."/>
            <person name="Reddy T."/>
            <person name="Daum C."/>
            <person name="Shapiro N."/>
            <person name="Ivanova N."/>
            <person name="Kyrpides N."/>
            <person name="Woyke T."/>
        </authorList>
    </citation>
    <scope>NUCLEOTIDE SEQUENCE</scope>
    <source>
        <strain evidence="9">CGMCC 1.10685</strain>
    </source>
</reference>
<evidence type="ECO:0000313" key="11">
    <source>
        <dbReference type="Proteomes" id="UP000437862"/>
    </source>
</evidence>
<evidence type="ECO:0000313" key="10">
    <source>
        <dbReference type="Proteomes" id="UP000315112"/>
    </source>
</evidence>
<dbReference type="InterPro" id="IPR052770">
    <property type="entry name" value="Cobalt_transport_CbiQ"/>
</dbReference>
<evidence type="ECO:0000256" key="6">
    <source>
        <dbReference type="ARBA" id="ARBA00023136"/>
    </source>
</evidence>
<evidence type="ECO:0000256" key="7">
    <source>
        <dbReference type="SAM" id="Phobius"/>
    </source>
</evidence>
<evidence type="ECO:0000256" key="4">
    <source>
        <dbReference type="ARBA" id="ARBA00022692"/>
    </source>
</evidence>
<evidence type="ECO:0000256" key="5">
    <source>
        <dbReference type="ARBA" id="ARBA00022989"/>
    </source>
</evidence>
<reference evidence="9 10" key="1">
    <citation type="journal article" date="2015" name="Stand. Genomic Sci.">
        <title>Genomic Encyclopedia of Bacterial and Archaeal Type Strains, Phase III: the genomes of soil and plant-associated and newly described type strains.</title>
        <authorList>
            <person name="Whitman W.B."/>
            <person name="Woyke T."/>
            <person name="Klenk H.P."/>
            <person name="Zhou Y."/>
            <person name="Lilburn T.G."/>
            <person name="Beck B.J."/>
            <person name="De Vos P."/>
            <person name="Vandamme P."/>
            <person name="Eisen J.A."/>
            <person name="Garrity G."/>
            <person name="Hugenholtz P."/>
            <person name="Kyrpides N.C."/>
        </authorList>
    </citation>
    <scope>NUCLEOTIDE SEQUENCE [LARGE SCALE GENOMIC DNA]</scope>
    <source>
        <strain evidence="9 10">CGMCC 1.10685</strain>
    </source>
</reference>
<dbReference type="EMBL" id="CP046904">
    <property type="protein sequence ID" value="QGZ38172.1"/>
    <property type="molecule type" value="Genomic_DNA"/>
</dbReference>
<feature type="transmembrane region" description="Helical" evidence="7">
    <location>
        <begin position="104"/>
        <end position="126"/>
    </location>
</feature>
<dbReference type="PANTHER" id="PTHR43723:SF1">
    <property type="entry name" value="COBALT TRANSPORT PROTEIN CBIQ"/>
    <property type="match status" value="1"/>
</dbReference>
<dbReference type="Proteomes" id="UP000315112">
    <property type="component" value="Unassembled WGS sequence"/>
</dbReference>
<dbReference type="NCBIfam" id="TIGR02454">
    <property type="entry name" value="ECF_T_CbiQ"/>
    <property type="match status" value="1"/>
</dbReference>